<name>A0A4R6R566_9BURK</name>
<accession>A0A4R6R566</accession>
<protein>
    <submittedName>
        <fullName evidence="2">Uncharacterized protein (DUF1800 family)</fullName>
    </submittedName>
</protein>
<dbReference type="PANTHER" id="PTHR43737:SF1">
    <property type="entry name" value="DUF1501 DOMAIN-CONTAINING PROTEIN"/>
    <property type="match status" value="1"/>
</dbReference>
<keyword evidence="3" id="KW-1185">Reference proteome</keyword>
<comment type="caution">
    <text evidence="2">The sequence shown here is derived from an EMBL/GenBank/DDBJ whole genome shotgun (WGS) entry which is preliminary data.</text>
</comment>
<evidence type="ECO:0000313" key="2">
    <source>
        <dbReference type="EMBL" id="TDP80854.1"/>
    </source>
</evidence>
<evidence type="ECO:0000256" key="1">
    <source>
        <dbReference type="SAM" id="MobiDB-lite"/>
    </source>
</evidence>
<dbReference type="AlphaFoldDB" id="A0A4R6R566"/>
<dbReference type="PANTHER" id="PTHR43737">
    <property type="entry name" value="BLL7424 PROTEIN"/>
    <property type="match status" value="1"/>
</dbReference>
<dbReference type="Pfam" id="PF08811">
    <property type="entry name" value="DUF1800"/>
    <property type="match status" value="1"/>
</dbReference>
<dbReference type="InterPro" id="IPR014917">
    <property type="entry name" value="DUF1800"/>
</dbReference>
<evidence type="ECO:0000313" key="3">
    <source>
        <dbReference type="Proteomes" id="UP000294593"/>
    </source>
</evidence>
<reference evidence="2 3" key="1">
    <citation type="submission" date="2019-03" db="EMBL/GenBank/DDBJ databases">
        <title>Genomic Encyclopedia of Type Strains, Phase IV (KMG-IV): sequencing the most valuable type-strain genomes for metagenomic binning, comparative biology and taxonomic classification.</title>
        <authorList>
            <person name="Goeker M."/>
        </authorList>
    </citation>
    <scope>NUCLEOTIDE SEQUENCE [LARGE SCALE GENOMIC DNA]</scope>
    <source>
        <strain evidence="2 3">DSM 11901</strain>
    </source>
</reference>
<dbReference type="EMBL" id="SNXW01000010">
    <property type="protein sequence ID" value="TDP80854.1"/>
    <property type="molecule type" value="Genomic_DNA"/>
</dbReference>
<dbReference type="Proteomes" id="UP000294593">
    <property type="component" value="Unassembled WGS sequence"/>
</dbReference>
<dbReference type="RefSeq" id="WP_133610833.1">
    <property type="nucleotide sequence ID" value="NZ_SNXW01000010.1"/>
</dbReference>
<organism evidence="2 3">
    <name type="scientific">Aquabacterium commune</name>
    <dbReference type="NCBI Taxonomy" id="70586"/>
    <lineage>
        <taxon>Bacteria</taxon>
        <taxon>Pseudomonadati</taxon>
        <taxon>Pseudomonadota</taxon>
        <taxon>Betaproteobacteria</taxon>
        <taxon>Burkholderiales</taxon>
        <taxon>Aquabacterium</taxon>
    </lineage>
</organism>
<dbReference type="OrthoDB" id="9772295at2"/>
<sequence length="598" mass="65025">MPNRSAMLLLARVTPLLHRTTLASLAWGKRAAMVAGMAVMLGLGACGGGDSPSNTSPREQAAAKPASDSEAHRFLQQASFGPTPTQVARLREVGYGPWIDEQFDAQPALTHVQTVEASAAAKARSAGPSPDDIIYSWWTHVLRDEQAQLRHRVAFALSEIFVISINNVGNGRTVASYMDMLTQQSSGNYRDLLEGVAMHPAMGQYLSHMANVKADGSGRVPDENFAREVMQLFSIGLYDLDDSAQPKLINGKPVESYNANDIKGLARVFTGFSWMWPASKSGQPWWKCFWRWNECSDPNTQDISPMQGYAEAHEAGVKQFLGVTVATQSTANPQASLRVALDTLANHPNTAPFLSRQLIQRLVTSNPSNAYVADVTRTFRQSNGNLRAVVKAILLHDEARRPAAATLYSYGKLREPVLRLAHLLRALPHTSDRYLSSGSVFYAAIDTSDAASSLGQTPMRSPSVFNFFRPGYRPPQSAIAAEGLVAPEAQIATETAALGYANFVSNILESGWGEWSSTMRRNDVQFDFSPWLGKAVTPSDLIDAIATLMLGRPLSGTARTTAITAIDGMPKTTDANKRQRVQAAVLLVAVSPDFMVQQ</sequence>
<gene>
    <name evidence="2" type="ORF">EV672_11069</name>
</gene>
<feature type="region of interest" description="Disordered" evidence="1">
    <location>
        <begin position="49"/>
        <end position="68"/>
    </location>
</feature>
<proteinExistence type="predicted"/>